<proteinExistence type="predicted"/>
<evidence type="ECO:0000259" key="1">
    <source>
        <dbReference type="SMART" id="SM00256"/>
    </source>
</evidence>
<dbReference type="Gene3D" id="1.20.1280.50">
    <property type="match status" value="2"/>
</dbReference>
<dbReference type="NCBIfam" id="TIGR01640">
    <property type="entry name" value="F_box_assoc_1"/>
    <property type="match status" value="2"/>
</dbReference>
<dbReference type="PANTHER" id="PTHR31672">
    <property type="entry name" value="BNACNNG10540D PROTEIN"/>
    <property type="match status" value="1"/>
</dbReference>
<organism evidence="2 3">
    <name type="scientific">Artemisia annua</name>
    <name type="common">Sweet wormwood</name>
    <dbReference type="NCBI Taxonomy" id="35608"/>
    <lineage>
        <taxon>Eukaryota</taxon>
        <taxon>Viridiplantae</taxon>
        <taxon>Streptophyta</taxon>
        <taxon>Embryophyta</taxon>
        <taxon>Tracheophyta</taxon>
        <taxon>Spermatophyta</taxon>
        <taxon>Magnoliopsida</taxon>
        <taxon>eudicotyledons</taxon>
        <taxon>Gunneridae</taxon>
        <taxon>Pentapetalae</taxon>
        <taxon>asterids</taxon>
        <taxon>campanulids</taxon>
        <taxon>Asterales</taxon>
        <taxon>Asteraceae</taxon>
        <taxon>Asteroideae</taxon>
        <taxon>Anthemideae</taxon>
        <taxon>Artemisiinae</taxon>
        <taxon>Artemisia</taxon>
    </lineage>
</organism>
<dbReference type="OrthoDB" id="591557at2759"/>
<reference evidence="2 3" key="1">
    <citation type="journal article" date="2018" name="Mol. Plant">
        <title>The genome of Artemisia annua provides insight into the evolution of Asteraceae family and artemisinin biosynthesis.</title>
        <authorList>
            <person name="Shen Q."/>
            <person name="Zhang L."/>
            <person name="Liao Z."/>
            <person name="Wang S."/>
            <person name="Yan T."/>
            <person name="Shi P."/>
            <person name="Liu M."/>
            <person name="Fu X."/>
            <person name="Pan Q."/>
            <person name="Wang Y."/>
            <person name="Lv Z."/>
            <person name="Lu X."/>
            <person name="Zhang F."/>
            <person name="Jiang W."/>
            <person name="Ma Y."/>
            <person name="Chen M."/>
            <person name="Hao X."/>
            <person name="Li L."/>
            <person name="Tang Y."/>
            <person name="Lv G."/>
            <person name="Zhou Y."/>
            <person name="Sun X."/>
            <person name="Brodelius P.E."/>
            <person name="Rose J.K.C."/>
            <person name="Tang K."/>
        </authorList>
    </citation>
    <scope>NUCLEOTIDE SEQUENCE [LARGE SCALE GENOMIC DNA]</scope>
    <source>
        <strain evidence="3">cv. Huhao1</strain>
        <tissue evidence="2">Leaf</tissue>
    </source>
</reference>
<dbReference type="EMBL" id="PKPP01006352">
    <property type="protein sequence ID" value="PWA56784.1"/>
    <property type="molecule type" value="Genomic_DNA"/>
</dbReference>
<name>A0A2U1M6E0_ARTAN</name>
<dbReference type="STRING" id="35608.A0A2U1M6E0"/>
<dbReference type="InterPro" id="IPR050796">
    <property type="entry name" value="SCF_F-box_component"/>
</dbReference>
<dbReference type="InterPro" id="IPR013187">
    <property type="entry name" value="F-box-assoc_dom_typ3"/>
</dbReference>
<dbReference type="PANTHER" id="PTHR31672:SF13">
    <property type="entry name" value="F-BOX PROTEIN CPR30-LIKE"/>
    <property type="match status" value="1"/>
</dbReference>
<dbReference type="AlphaFoldDB" id="A0A2U1M6E0"/>
<dbReference type="InterPro" id="IPR001810">
    <property type="entry name" value="F-box_dom"/>
</dbReference>
<comment type="caution">
    <text evidence="2">The sequence shown here is derived from an EMBL/GenBank/DDBJ whole genome shotgun (WGS) entry which is preliminary data.</text>
</comment>
<accession>A0A2U1M6E0</accession>
<dbReference type="SMART" id="SM00256">
    <property type="entry name" value="FBOX"/>
    <property type="match status" value="2"/>
</dbReference>
<protein>
    <submittedName>
        <fullName evidence="2">F-box domain-containing protein</fullName>
    </submittedName>
</protein>
<dbReference type="Pfam" id="PF08268">
    <property type="entry name" value="FBA_3"/>
    <property type="match status" value="2"/>
</dbReference>
<sequence length="608" mass="69951">MNDIKLAKLILMEKLIPDVYEKILVTLDVKNLVRCKSVCKSWKFLISGPRFIKAHLNYSYNNNDSGHSMIHGAVFPRCGIPLNPSDMFRDDRSRYYILGSSNGLVFIRNFRSDETLVINPATREEKMLPKSRLLHENVYETCWGFGYDSVTDDYKVVLGVINHEKKTCFQVLSLKSNAWKLIGQLHYTFCSYQRVGIFCNGALHWAMSTPNQDTRAVILSFDLSQEEFKEIPQPDDPNNKIVVGIMEECLCILGGDLSTNDRCINLNRKLLYSCNTNSIHIASYDYVIQLAIPVLMERLIPDVYEKILVTLYVKNLVRCKSMCKSWKFLISDPRFIKAHLNHSYNNNDNGHSKGATVFPSCGLLVSASRFYILGSSNGLVCIRNFGSDETLVVNPATREEKMLPKSRLLHKNVYETCWGFGYDSVTDDYKVVLGVINHEKRTCFQVLSLKSNAWKPIEQVNYTFCSYQRISIFCNGALHWAMYTPNQDTRAVILSFDLSQEEFKEIPLPVDPNNKIIVGIMEECLCLFALDLSTNYSIWVMQKYNVNQSWKRVERNCILKVQSLERLTEMENDVSNGRSTQKKTWFFKNRKFQDVPNIIVESLVSPHL</sequence>
<dbReference type="InterPro" id="IPR017451">
    <property type="entry name" value="F-box-assoc_interact_dom"/>
</dbReference>
<feature type="domain" description="F-box" evidence="1">
    <location>
        <begin position="16"/>
        <end position="55"/>
    </location>
</feature>
<dbReference type="SUPFAM" id="SSF81383">
    <property type="entry name" value="F-box domain"/>
    <property type="match status" value="2"/>
</dbReference>
<evidence type="ECO:0000313" key="3">
    <source>
        <dbReference type="Proteomes" id="UP000245207"/>
    </source>
</evidence>
<feature type="domain" description="F-box" evidence="1">
    <location>
        <begin position="300"/>
        <end position="339"/>
    </location>
</feature>
<dbReference type="Pfam" id="PF00646">
    <property type="entry name" value="F-box"/>
    <property type="match status" value="2"/>
</dbReference>
<evidence type="ECO:0000313" key="2">
    <source>
        <dbReference type="EMBL" id="PWA56784.1"/>
    </source>
</evidence>
<gene>
    <name evidence="2" type="ORF">CTI12_AA413580</name>
</gene>
<dbReference type="InterPro" id="IPR036047">
    <property type="entry name" value="F-box-like_dom_sf"/>
</dbReference>
<dbReference type="Proteomes" id="UP000245207">
    <property type="component" value="Unassembled WGS sequence"/>
</dbReference>
<keyword evidence="3" id="KW-1185">Reference proteome</keyword>